<keyword evidence="7" id="KW-1185">Reference proteome</keyword>
<proteinExistence type="predicted"/>
<dbReference type="Pfam" id="PF00144">
    <property type="entry name" value="Beta-lactamase"/>
    <property type="match status" value="1"/>
</dbReference>
<evidence type="ECO:0000256" key="2">
    <source>
        <dbReference type="ARBA" id="ARBA00023136"/>
    </source>
</evidence>
<sequence length="399" mass="44025">MKRPKKQTGKLLIPIAIFLPLLLVIVSWTAGRRYAIKRDNLPKQSIRASVKASPKQTPAPKIAPNQHQLSSHLMGPTNSELQTKLVTSLRNIGFIGTGIIVKHGQIVAVSANGFANLTTNRRNGLDTTFNINSMQKAITGTLIMQQVVAGKIKLTDTLAKYYPDVSYSHSITIRQMLNMTSGLTMGSMGTGPFVNDEMTITQDIKRLQFNANFYNKSNYQAVNYVLLAGILEKVTGKSYHDLVMQRIVRRLKLAQTAFSYELTDHDLAATSYNGPREAPYQKSLTLDLNQQHYELGTGQIFMSVGDFYVTVRSMLDGTLISKADANILFAGNYGGGFYNRPQSKLANGAGVYFGSTIHVSKDGQSGIILMSNYAGDYNQLKLVANELEKVVFTPETNHD</sequence>
<dbReference type="InterPro" id="IPR001466">
    <property type="entry name" value="Beta-lactam-related"/>
</dbReference>
<comment type="subcellular location">
    <subcellularLocation>
        <location evidence="1">Membrane</location>
    </subcellularLocation>
</comment>
<protein>
    <submittedName>
        <fullName evidence="6">Serine hydrolase domain-containing protein</fullName>
        <ecNumber evidence="6">3.-.-.-</ecNumber>
    </submittedName>
</protein>
<keyword evidence="4" id="KW-0812">Transmembrane</keyword>
<dbReference type="EMBL" id="JBHTOH010000016">
    <property type="protein sequence ID" value="MFD1410525.1"/>
    <property type="molecule type" value="Genomic_DNA"/>
</dbReference>
<dbReference type="InterPro" id="IPR050491">
    <property type="entry name" value="AmpC-like"/>
</dbReference>
<dbReference type="RefSeq" id="WP_125647702.1">
    <property type="nucleotide sequence ID" value="NZ_JBHTOH010000016.1"/>
</dbReference>
<keyword evidence="4" id="KW-1133">Transmembrane helix</keyword>
<dbReference type="InterPro" id="IPR012338">
    <property type="entry name" value="Beta-lactam/transpept-like"/>
</dbReference>
<comment type="caution">
    <text evidence="6">The sequence shown here is derived from an EMBL/GenBank/DDBJ whole genome shotgun (WGS) entry which is preliminary data.</text>
</comment>
<evidence type="ECO:0000256" key="4">
    <source>
        <dbReference type="SAM" id="Phobius"/>
    </source>
</evidence>
<gene>
    <name evidence="6" type="ORF">ACFQ4R_02645</name>
</gene>
<dbReference type="PANTHER" id="PTHR46825:SF11">
    <property type="entry name" value="PENICILLIN-BINDING PROTEIN 4"/>
    <property type="match status" value="1"/>
</dbReference>
<dbReference type="GO" id="GO:0016787">
    <property type="term" value="F:hydrolase activity"/>
    <property type="evidence" value="ECO:0007669"/>
    <property type="project" value="UniProtKB-KW"/>
</dbReference>
<keyword evidence="6" id="KW-0378">Hydrolase</keyword>
<evidence type="ECO:0000313" key="6">
    <source>
        <dbReference type="EMBL" id="MFD1410525.1"/>
    </source>
</evidence>
<dbReference type="SUPFAM" id="SSF56601">
    <property type="entry name" value="beta-lactamase/transpeptidase-like"/>
    <property type="match status" value="1"/>
</dbReference>
<evidence type="ECO:0000259" key="5">
    <source>
        <dbReference type="Pfam" id="PF00144"/>
    </source>
</evidence>
<evidence type="ECO:0000313" key="7">
    <source>
        <dbReference type="Proteomes" id="UP001597191"/>
    </source>
</evidence>
<dbReference type="Proteomes" id="UP001597191">
    <property type="component" value="Unassembled WGS sequence"/>
</dbReference>
<feature type="compositionally biased region" description="Polar residues" evidence="3">
    <location>
        <begin position="65"/>
        <end position="74"/>
    </location>
</feature>
<feature type="domain" description="Beta-lactamase-related" evidence="5">
    <location>
        <begin position="99"/>
        <end position="375"/>
    </location>
</feature>
<dbReference type="PANTHER" id="PTHR46825">
    <property type="entry name" value="D-ALANYL-D-ALANINE-CARBOXYPEPTIDASE/ENDOPEPTIDASE AMPH"/>
    <property type="match status" value="1"/>
</dbReference>
<accession>A0ABW4BLQ8</accession>
<feature type="region of interest" description="Disordered" evidence="3">
    <location>
        <begin position="45"/>
        <end position="74"/>
    </location>
</feature>
<organism evidence="6 7">
    <name type="scientific">Lapidilactobacillus gannanensis</name>
    <dbReference type="NCBI Taxonomy" id="2486002"/>
    <lineage>
        <taxon>Bacteria</taxon>
        <taxon>Bacillati</taxon>
        <taxon>Bacillota</taxon>
        <taxon>Bacilli</taxon>
        <taxon>Lactobacillales</taxon>
        <taxon>Lactobacillaceae</taxon>
        <taxon>Lapidilactobacillus</taxon>
    </lineage>
</organism>
<reference evidence="7" key="1">
    <citation type="journal article" date="2019" name="Int. J. Syst. Evol. Microbiol.">
        <title>The Global Catalogue of Microorganisms (GCM) 10K type strain sequencing project: providing services to taxonomists for standard genome sequencing and annotation.</title>
        <authorList>
            <consortium name="The Broad Institute Genomics Platform"/>
            <consortium name="The Broad Institute Genome Sequencing Center for Infectious Disease"/>
            <person name="Wu L."/>
            <person name="Ma J."/>
        </authorList>
    </citation>
    <scope>NUCLEOTIDE SEQUENCE [LARGE SCALE GENOMIC DNA]</scope>
    <source>
        <strain evidence="7">CCM 8937</strain>
    </source>
</reference>
<evidence type="ECO:0000256" key="1">
    <source>
        <dbReference type="ARBA" id="ARBA00004370"/>
    </source>
</evidence>
<evidence type="ECO:0000256" key="3">
    <source>
        <dbReference type="SAM" id="MobiDB-lite"/>
    </source>
</evidence>
<dbReference type="Gene3D" id="3.40.710.10">
    <property type="entry name" value="DD-peptidase/beta-lactamase superfamily"/>
    <property type="match status" value="1"/>
</dbReference>
<name>A0ABW4BLQ8_9LACO</name>
<keyword evidence="2 4" id="KW-0472">Membrane</keyword>
<feature type="transmembrane region" description="Helical" evidence="4">
    <location>
        <begin position="12"/>
        <end position="31"/>
    </location>
</feature>
<dbReference type="EC" id="3.-.-.-" evidence="6"/>